<evidence type="ECO:0000313" key="3">
    <source>
        <dbReference type="Proteomes" id="UP000621500"/>
    </source>
</evidence>
<proteinExistence type="predicted"/>
<keyword evidence="3" id="KW-1185">Reference proteome</keyword>
<comment type="caution">
    <text evidence="2">The sequence shown here is derived from an EMBL/GenBank/DDBJ whole genome shotgun (WGS) entry which is preliminary data.</text>
</comment>
<dbReference type="EMBL" id="BONX01000014">
    <property type="protein sequence ID" value="GIG96025.1"/>
    <property type="molecule type" value="Genomic_DNA"/>
</dbReference>
<organism evidence="2 3">
    <name type="scientific">Plantactinospora mayteni</name>
    <dbReference type="NCBI Taxonomy" id="566021"/>
    <lineage>
        <taxon>Bacteria</taxon>
        <taxon>Bacillati</taxon>
        <taxon>Actinomycetota</taxon>
        <taxon>Actinomycetes</taxon>
        <taxon>Micromonosporales</taxon>
        <taxon>Micromonosporaceae</taxon>
        <taxon>Plantactinospora</taxon>
    </lineage>
</organism>
<gene>
    <name evidence="2" type="ORF">Pma05_25980</name>
</gene>
<evidence type="ECO:0000256" key="1">
    <source>
        <dbReference type="SAM" id="MobiDB-lite"/>
    </source>
</evidence>
<reference evidence="2 3" key="1">
    <citation type="submission" date="2021-01" db="EMBL/GenBank/DDBJ databases">
        <title>Whole genome shotgun sequence of Plantactinospora mayteni NBRC 109088.</title>
        <authorList>
            <person name="Komaki H."/>
            <person name="Tamura T."/>
        </authorList>
    </citation>
    <scope>NUCLEOTIDE SEQUENCE [LARGE SCALE GENOMIC DNA]</scope>
    <source>
        <strain evidence="2 3">NBRC 109088</strain>
    </source>
</reference>
<name>A0ABQ4EMZ9_9ACTN</name>
<accession>A0ABQ4EMZ9</accession>
<protein>
    <submittedName>
        <fullName evidence="2">Uncharacterized protein</fullName>
    </submittedName>
</protein>
<dbReference type="Proteomes" id="UP000621500">
    <property type="component" value="Unassembled WGS sequence"/>
</dbReference>
<evidence type="ECO:0000313" key="2">
    <source>
        <dbReference type="EMBL" id="GIG96025.1"/>
    </source>
</evidence>
<sequence>MPVCTGKAYLLPVVGGGVLGFFDGELLGFALAVGVGAAVGVPSADALDVADVSIGSKAGAPVGCRVSAQPVASAVTVTNRTPSRPGPADPPHGIRP</sequence>
<feature type="region of interest" description="Disordered" evidence="1">
    <location>
        <begin position="75"/>
        <end position="96"/>
    </location>
</feature>